<dbReference type="AlphaFoldDB" id="S3CTK9"/>
<sequence>MKNQILTVYPSPPPIRACIFDMDGLLIDSEDKYTRGTNEILAKYGKGPIPWDVKAKLQGRPGTAAMDIFLKWAQLPITAEEYTAEQNDLHTKYFPTTAPLAGVETLFQQLSVARTAQEGHPVAIALATSSHLPKFRLKTSHLEPLFSIFPPEQRILGDDPRIPSGRGKPAPDIYLLALSAINDSLHASIPPIQPHECLVFEDAVPGVEAGRRAGMQVVWVPASGLAELYQGREHEVLAGKTGEGDDLLGPNELGSVGDGWAAQMNSLEEFDWARWGVEFANRENK</sequence>
<name>S3CTK9_GLAL2</name>
<protein>
    <submittedName>
        <fullName evidence="1">HAD-like protein</fullName>
    </submittedName>
</protein>
<dbReference type="OMA" id="FHHMVMG"/>
<organism evidence="1 2">
    <name type="scientific">Glarea lozoyensis (strain ATCC 20868 / MF5171)</name>
    <dbReference type="NCBI Taxonomy" id="1116229"/>
    <lineage>
        <taxon>Eukaryota</taxon>
        <taxon>Fungi</taxon>
        <taxon>Dikarya</taxon>
        <taxon>Ascomycota</taxon>
        <taxon>Pezizomycotina</taxon>
        <taxon>Leotiomycetes</taxon>
        <taxon>Helotiales</taxon>
        <taxon>Helotiaceae</taxon>
        <taxon>Glarea</taxon>
    </lineage>
</organism>
<dbReference type="FunFam" id="1.10.150.240:FF:000001">
    <property type="entry name" value="Haloacid dehalogenase-like hydrolase domain"/>
    <property type="match status" value="1"/>
</dbReference>
<proteinExistence type="predicted"/>
<dbReference type="Gene3D" id="1.10.150.240">
    <property type="entry name" value="Putative phosphatase, domain 2"/>
    <property type="match status" value="1"/>
</dbReference>
<dbReference type="HOGENOM" id="CLU_045011_13_0_1"/>
<dbReference type="SUPFAM" id="SSF56784">
    <property type="entry name" value="HAD-like"/>
    <property type="match status" value="1"/>
</dbReference>
<dbReference type="GO" id="GO:0016791">
    <property type="term" value="F:phosphatase activity"/>
    <property type="evidence" value="ECO:0007669"/>
    <property type="project" value="TreeGrafter"/>
</dbReference>
<dbReference type="PANTHER" id="PTHR18901">
    <property type="entry name" value="2-DEOXYGLUCOSE-6-PHOSPHATE PHOSPHATASE 2"/>
    <property type="match status" value="1"/>
</dbReference>
<dbReference type="GeneID" id="19468527"/>
<dbReference type="STRING" id="1116229.S3CTK9"/>
<gene>
    <name evidence="1" type="ORF">GLAREA_09479</name>
</gene>
<keyword evidence="2" id="KW-1185">Reference proteome</keyword>
<dbReference type="InterPro" id="IPR006439">
    <property type="entry name" value="HAD-SF_hydro_IA"/>
</dbReference>
<dbReference type="PANTHER" id="PTHR18901:SF38">
    <property type="entry name" value="PSEUDOURIDINE-5'-PHOSPHATASE"/>
    <property type="match status" value="1"/>
</dbReference>
<dbReference type="Gene3D" id="3.40.50.1000">
    <property type="entry name" value="HAD superfamily/HAD-like"/>
    <property type="match status" value="1"/>
</dbReference>
<dbReference type="EMBL" id="KE145368">
    <property type="protein sequence ID" value="EPE28359.1"/>
    <property type="molecule type" value="Genomic_DNA"/>
</dbReference>
<dbReference type="KEGG" id="glz:GLAREA_09479"/>
<dbReference type="OrthoDB" id="40579at2759"/>
<dbReference type="NCBIfam" id="TIGR01509">
    <property type="entry name" value="HAD-SF-IA-v3"/>
    <property type="match status" value="1"/>
</dbReference>
<dbReference type="eggNOG" id="KOG2914">
    <property type="taxonomic scope" value="Eukaryota"/>
</dbReference>
<accession>S3CTK9</accession>
<evidence type="ECO:0000313" key="2">
    <source>
        <dbReference type="Proteomes" id="UP000016922"/>
    </source>
</evidence>
<dbReference type="RefSeq" id="XP_008084267.1">
    <property type="nucleotide sequence ID" value="XM_008086076.1"/>
</dbReference>
<evidence type="ECO:0000313" key="1">
    <source>
        <dbReference type="EMBL" id="EPE28359.1"/>
    </source>
</evidence>
<dbReference type="Pfam" id="PF00702">
    <property type="entry name" value="Hydrolase"/>
    <property type="match status" value="1"/>
</dbReference>
<dbReference type="InterPro" id="IPR023198">
    <property type="entry name" value="PGP-like_dom2"/>
</dbReference>
<dbReference type="SFLD" id="SFLDG01129">
    <property type="entry name" value="C1.5:_HAD__Beta-PGM__Phosphata"/>
    <property type="match status" value="1"/>
</dbReference>
<dbReference type="SFLD" id="SFLDS00003">
    <property type="entry name" value="Haloacid_Dehalogenase"/>
    <property type="match status" value="1"/>
</dbReference>
<reference evidence="1 2" key="1">
    <citation type="journal article" date="2013" name="BMC Genomics">
        <title>Genomics-driven discovery of the pneumocandin biosynthetic gene cluster in the fungus Glarea lozoyensis.</title>
        <authorList>
            <person name="Chen L."/>
            <person name="Yue Q."/>
            <person name="Zhang X."/>
            <person name="Xiang M."/>
            <person name="Wang C."/>
            <person name="Li S."/>
            <person name="Che Y."/>
            <person name="Ortiz-Lopez F.J."/>
            <person name="Bills G.F."/>
            <person name="Liu X."/>
            <person name="An Z."/>
        </authorList>
    </citation>
    <scope>NUCLEOTIDE SEQUENCE [LARGE SCALE GENOMIC DNA]</scope>
    <source>
        <strain evidence="2">ATCC 20868 / MF5171</strain>
    </source>
</reference>
<dbReference type="InterPro" id="IPR023214">
    <property type="entry name" value="HAD_sf"/>
</dbReference>
<dbReference type="Proteomes" id="UP000016922">
    <property type="component" value="Unassembled WGS sequence"/>
</dbReference>
<dbReference type="InterPro" id="IPR036412">
    <property type="entry name" value="HAD-like_sf"/>
</dbReference>